<sequence length="175" mass="19143">MIMRRRGKIVISVIHRREVFLTICSSVHGCQYPILACLLPTRITRSKLGSLFTVGPTDADVGTRRHELQGRDISHQGAQEGQSEGSLMFKPGHPRTFAEAFLKGAPGRPDPRTNKRHPKTGLHTPEGHQDLGTDFLSTIPATKGPLSNGISRLESIQGNVDVRAPHHPLPTTPRG</sequence>
<reference evidence="2 3" key="1">
    <citation type="submission" date="2017-11" db="EMBL/GenBank/DDBJ databases">
        <title>De-novo sequencing of pomegranate (Punica granatum L.) genome.</title>
        <authorList>
            <person name="Akparov Z."/>
            <person name="Amiraslanov A."/>
            <person name="Hajiyeva S."/>
            <person name="Abbasov M."/>
            <person name="Kaur K."/>
            <person name="Hamwieh A."/>
            <person name="Solovyev V."/>
            <person name="Salamov A."/>
            <person name="Braich B."/>
            <person name="Kosarev P."/>
            <person name="Mahmoud A."/>
            <person name="Hajiyev E."/>
            <person name="Babayeva S."/>
            <person name="Izzatullayeva V."/>
            <person name="Mammadov A."/>
            <person name="Mammadov A."/>
            <person name="Sharifova S."/>
            <person name="Ojaghi J."/>
            <person name="Eynullazada K."/>
            <person name="Bayramov B."/>
            <person name="Abdulazimova A."/>
            <person name="Shahmuradov I."/>
        </authorList>
    </citation>
    <scope>NUCLEOTIDE SEQUENCE [LARGE SCALE GENOMIC DNA]</scope>
    <source>
        <strain evidence="3">cv. AG2017</strain>
        <tissue evidence="2">Leaf</tissue>
    </source>
</reference>
<keyword evidence="3" id="KW-1185">Reference proteome</keyword>
<evidence type="ECO:0000313" key="3">
    <source>
        <dbReference type="Proteomes" id="UP000233551"/>
    </source>
</evidence>
<evidence type="ECO:0000256" key="1">
    <source>
        <dbReference type="SAM" id="MobiDB-lite"/>
    </source>
</evidence>
<dbReference type="Proteomes" id="UP000233551">
    <property type="component" value="Unassembled WGS sequence"/>
</dbReference>
<comment type="caution">
    <text evidence="2">The sequence shown here is derived from an EMBL/GenBank/DDBJ whole genome shotgun (WGS) entry which is preliminary data.</text>
</comment>
<gene>
    <name evidence="2" type="ORF">CRG98_031486</name>
</gene>
<accession>A0A2I0IVW1</accession>
<evidence type="ECO:0000313" key="2">
    <source>
        <dbReference type="EMBL" id="PKI48124.1"/>
    </source>
</evidence>
<feature type="region of interest" description="Disordered" evidence="1">
    <location>
        <begin position="103"/>
        <end position="133"/>
    </location>
</feature>
<organism evidence="2 3">
    <name type="scientific">Punica granatum</name>
    <name type="common">Pomegranate</name>
    <dbReference type="NCBI Taxonomy" id="22663"/>
    <lineage>
        <taxon>Eukaryota</taxon>
        <taxon>Viridiplantae</taxon>
        <taxon>Streptophyta</taxon>
        <taxon>Embryophyta</taxon>
        <taxon>Tracheophyta</taxon>
        <taxon>Spermatophyta</taxon>
        <taxon>Magnoliopsida</taxon>
        <taxon>eudicotyledons</taxon>
        <taxon>Gunneridae</taxon>
        <taxon>Pentapetalae</taxon>
        <taxon>rosids</taxon>
        <taxon>malvids</taxon>
        <taxon>Myrtales</taxon>
        <taxon>Lythraceae</taxon>
        <taxon>Punica</taxon>
    </lineage>
</organism>
<proteinExistence type="predicted"/>
<protein>
    <submittedName>
        <fullName evidence="2">Uncharacterized protein</fullName>
    </submittedName>
</protein>
<dbReference type="EMBL" id="PGOL01002431">
    <property type="protein sequence ID" value="PKI48124.1"/>
    <property type="molecule type" value="Genomic_DNA"/>
</dbReference>
<dbReference type="AlphaFoldDB" id="A0A2I0IVW1"/>
<name>A0A2I0IVW1_PUNGR</name>